<evidence type="ECO:0000256" key="11">
    <source>
        <dbReference type="ARBA" id="ARBA00023118"/>
    </source>
</evidence>
<dbReference type="InterPro" id="IPR013343">
    <property type="entry name" value="CRISPR-assoc_prot_Cas4"/>
</dbReference>
<keyword evidence="11" id="KW-0051">Antiviral defense</keyword>
<comment type="catalytic activity">
    <reaction evidence="13">
        <text>exonucleolytic cleavage in the 5'- to 3'-direction to yield nucleoside 3'-phosphates.</text>
        <dbReference type="EC" id="3.1.12.1"/>
    </reaction>
</comment>
<dbReference type="InterPro" id="IPR011604">
    <property type="entry name" value="PDDEXK-like_dom_sf"/>
</dbReference>
<evidence type="ECO:0000259" key="15">
    <source>
        <dbReference type="Pfam" id="PF01930"/>
    </source>
</evidence>
<feature type="non-terminal residue" evidence="16">
    <location>
        <position position="1"/>
    </location>
</feature>
<dbReference type="EMBL" id="BARS01023191">
    <property type="protein sequence ID" value="GAG08671.1"/>
    <property type="molecule type" value="Genomic_DNA"/>
</dbReference>
<evidence type="ECO:0000313" key="16">
    <source>
        <dbReference type="EMBL" id="GAG08671.1"/>
    </source>
</evidence>
<keyword evidence="10" id="KW-0411">Iron-sulfur</keyword>
<evidence type="ECO:0000256" key="3">
    <source>
        <dbReference type="ARBA" id="ARBA00012768"/>
    </source>
</evidence>
<keyword evidence="9" id="KW-0408">Iron</keyword>
<evidence type="ECO:0000256" key="9">
    <source>
        <dbReference type="ARBA" id="ARBA00023004"/>
    </source>
</evidence>
<evidence type="ECO:0000256" key="5">
    <source>
        <dbReference type="ARBA" id="ARBA00022722"/>
    </source>
</evidence>
<keyword evidence="6" id="KW-0479">Metal-binding</keyword>
<dbReference type="GO" id="GO:0004527">
    <property type="term" value="F:exonuclease activity"/>
    <property type="evidence" value="ECO:0007669"/>
    <property type="project" value="UniProtKB-KW"/>
</dbReference>
<dbReference type="NCBIfam" id="TIGR00372">
    <property type="entry name" value="cas4"/>
    <property type="match status" value="1"/>
</dbReference>
<evidence type="ECO:0000256" key="2">
    <source>
        <dbReference type="ARBA" id="ARBA00009189"/>
    </source>
</evidence>
<sequence>NIYNNIGGDILTSYFIIGLILIFISITFILISKKLNIKVKKLKIDNKIQDGKIIYSDLNIPEKPFFSRRYRITGKPDYIIKKSGYYIPIEVKSGNHLSSKKNHIYQLMAYCQLLEDNYNCFIPYGILVYNDTSKQFKITYDPKMRFELGSIIKEMRKSLNCDIIHRNHFEIKKCIKCSMRKHCDQKLG</sequence>
<feature type="transmembrane region" description="Helical" evidence="14">
    <location>
        <begin position="12"/>
        <end position="31"/>
    </location>
</feature>
<keyword evidence="14" id="KW-0812">Transmembrane</keyword>
<dbReference type="InterPro" id="IPR051827">
    <property type="entry name" value="Cas4_exonuclease"/>
</dbReference>
<proteinExistence type="inferred from homology"/>
<dbReference type="GO" id="GO:0051536">
    <property type="term" value="F:iron-sulfur cluster binding"/>
    <property type="evidence" value="ECO:0007669"/>
    <property type="project" value="UniProtKB-KW"/>
</dbReference>
<evidence type="ECO:0000256" key="7">
    <source>
        <dbReference type="ARBA" id="ARBA00022801"/>
    </source>
</evidence>
<evidence type="ECO:0000256" key="8">
    <source>
        <dbReference type="ARBA" id="ARBA00022839"/>
    </source>
</evidence>
<dbReference type="InterPro" id="IPR022765">
    <property type="entry name" value="Dna2/Cas4_DUF83"/>
</dbReference>
<dbReference type="EC" id="3.1.12.1" evidence="3"/>
<dbReference type="GO" id="GO:0051607">
    <property type="term" value="P:defense response to virus"/>
    <property type="evidence" value="ECO:0007669"/>
    <property type="project" value="UniProtKB-KW"/>
</dbReference>
<comment type="similarity">
    <text evidence="2">Belongs to the CRISPR-associated exonuclease Cas4 family.</text>
</comment>
<keyword evidence="14" id="KW-0472">Membrane</keyword>
<feature type="domain" description="DUF83" evidence="15">
    <location>
        <begin position="46"/>
        <end position="183"/>
    </location>
</feature>
<reference evidence="16" key="1">
    <citation type="journal article" date="2014" name="Front. Microbiol.">
        <title>High frequency of phylogenetically diverse reductive dehalogenase-homologous genes in deep subseafloor sedimentary metagenomes.</title>
        <authorList>
            <person name="Kawai M."/>
            <person name="Futagami T."/>
            <person name="Toyoda A."/>
            <person name="Takaki Y."/>
            <person name="Nishi S."/>
            <person name="Hori S."/>
            <person name="Arai W."/>
            <person name="Tsubouchi T."/>
            <person name="Morono Y."/>
            <person name="Uchiyama I."/>
            <person name="Ito T."/>
            <person name="Fujiyama A."/>
            <person name="Inagaki F."/>
            <person name="Takami H."/>
        </authorList>
    </citation>
    <scope>NUCLEOTIDE SEQUENCE</scope>
    <source>
        <strain evidence="16">Expedition CK06-06</strain>
    </source>
</reference>
<dbReference type="AlphaFoldDB" id="X0W7N8"/>
<keyword evidence="5" id="KW-0540">Nuclease</keyword>
<gene>
    <name evidence="16" type="ORF">S01H1_36951</name>
</gene>
<keyword evidence="14" id="KW-1133">Transmembrane helix</keyword>
<dbReference type="Gene3D" id="3.90.320.10">
    <property type="match status" value="1"/>
</dbReference>
<evidence type="ECO:0000256" key="12">
    <source>
        <dbReference type="ARBA" id="ARBA00023211"/>
    </source>
</evidence>
<organism evidence="16">
    <name type="scientific">marine sediment metagenome</name>
    <dbReference type="NCBI Taxonomy" id="412755"/>
    <lineage>
        <taxon>unclassified sequences</taxon>
        <taxon>metagenomes</taxon>
        <taxon>ecological metagenomes</taxon>
    </lineage>
</organism>
<dbReference type="PANTHER" id="PTHR36531:SF6">
    <property type="entry name" value="DNA REPLICATION ATP-DEPENDENT HELICASE_NUCLEASE DNA2"/>
    <property type="match status" value="1"/>
</dbReference>
<evidence type="ECO:0000256" key="4">
    <source>
        <dbReference type="ARBA" id="ARBA00020049"/>
    </source>
</evidence>
<keyword evidence="8" id="KW-0269">Exonuclease</keyword>
<evidence type="ECO:0000256" key="6">
    <source>
        <dbReference type="ARBA" id="ARBA00022723"/>
    </source>
</evidence>
<evidence type="ECO:0000256" key="10">
    <source>
        <dbReference type="ARBA" id="ARBA00023014"/>
    </source>
</evidence>
<dbReference type="Pfam" id="PF01930">
    <property type="entry name" value="Cas_Cas4"/>
    <property type="match status" value="1"/>
</dbReference>
<evidence type="ECO:0000256" key="13">
    <source>
        <dbReference type="ARBA" id="ARBA00033996"/>
    </source>
</evidence>
<comment type="cofactor">
    <cofactor evidence="1">
        <name>[4Fe-4S] cluster</name>
        <dbReference type="ChEBI" id="CHEBI:49883"/>
    </cofactor>
</comment>
<comment type="caution">
    <text evidence="16">The sequence shown here is derived from an EMBL/GenBank/DDBJ whole genome shotgun (WGS) entry which is preliminary data.</text>
</comment>
<protein>
    <recommendedName>
        <fullName evidence="4">CRISPR-associated exonuclease Cas4</fullName>
        <ecNumber evidence="3">3.1.12.1</ecNumber>
    </recommendedName>
</protein>
<dbReference type="GO" id="GO:0046872">
    <property type="term" value="F:metal ion binding"/>
    <property type="evidence" value="ECO:0007669"/>
    <property type="project" value="UniProtKB-KW"/>
</dbReference>
<evidence type="ECO:0000256" key="1">
    <source>
        <dbReference type="ARBA" id="ARBA00001966"/>
    </source>
</evidence>
<name>X0W7N8_9ZZZZ</name>
<evidence type="ECO:0000256" key="14">
    <source>
        <dbReference type="SAM" id="Phobius"/>
    </source>
</evidence>
<keyword evidence="12" id="KW-0464">Manganese</keyword>
<accession>X0W7N8</accession>
<dbReference type="PANTHER" id="PTHR36531">
    <property type="entry name" value="CRISPR-ASSOCIATED EXONUCLEASE CAS4"/>
    <property type="match status" value="1"/>
</dbReference>
<keyword evidence="7" id="KW-0378">Hydrolase</keyword>